<dbReference type="InterPro" id="IPR036390">
    <property type="entry name" value="WH_DNA-bd_sf"/>
</dbReference>
<dbReference type="InterPro" id="IPR036388">
    <property type="entry name" value="WH-like_DNA-bd_sf"/>
</dbReference>
<keyword evidence="2" id="KW-0805">Transcription regulation</keyword>
<sequence>MVPRKTISSPLAPREKQIMDVLFQLGRASVSEVREKLADPPSYSAVRTMIGQLERKGHVRRDRSDVKHYYSPVESKRSAARTALRSVVDTFFPRSPGDALAALIDDSAKKLNEEDLDRLEQAIKRARKQGK</sequence>
<evidence type="ECO:0000313" key="6">
    <source>
        <dbReference type="Proteomes" id="UP000324479"/>
    </source>
</evidence>
<dbReference type="AlphaFoldDB" id="A0A5M6D597"/>
<reference evidence="5 6" key="1">
    <citation type="submission" date="2019-08" db="EMBL/GenBank/DDBJ databases">
        <authorList>
            <person name="Dhanesh K."/>
            <person name="Kumar G."/>
            <person name="Sasikala C."/>
            <person name="Venkata Ramana C."/>
        </authorList>
    </citation>
    <scope>NUCLEOTIDE SEQUENCE [LARGE SCALE GENOMIC DNA]</scope>
    <source>
        <strain evidence="5 6">JC645</strain>
    </source>
</reference>
<comment type="similarity">
    <text evidence="1">Belongs to the BlaI transcriptional regulatory family.</text>
</comment>
<dbReference type="SUPFAM" id="SSF46785">
    <property type="entry name" value="Winged helix' DNA-binding domain"/>
    <property type="match status" value="1"/>
</dbReference>
<dbReference type="Proteomes" id="UP000324479">
    <property type="component" value="Unassembled WGS sequence"/>
</dbReference>
<proteinExistence type="inferred from homology"/>
<dbReference type="Gene3D" id="1.10.10.10">
    <property type="entry name" value="Winged helix-like DNA-binding domain superfamily/Winged helix DNA-binding domain"/>
    <property type="match status" value="1"/>
</dbReference>
<evidence type="ECO:0000256" key="3">
    <source>
        <dbReference type="ARBA" id="ARBA00023125"/>
    </source>
</evidence>
<dbReference type="Pfam" id="PF03965">
    <property type="entry name" value="Penicillinase_R"/>
    <property type="match status" value="1"/>
</dbReference>
<dbReference type="GO" id="GO:0003677">
    <property type="term" value="F:DNA binding"/>
    <property type="evidence" value="ECO:0007669"/>
    <property type="project" value="UniProtKB-KW"/>
</dbReference>
<dbReference type="PIRSF" id="PIRSF019455">
    <property type="entry name" value="CopR_AtkY"/>
    <property type="match status" value="1"/>
</dbReference>
<keyword evidence="6" id="KW-1185">Reference proteome</keyword>
<dbReference type="RefSeq" id="WP_150077105.1">
    <property type="nucleotide sequence ID" value="NZ_VWOX01000007.1"/>
</dbReference>
<name>A0A5M6D597_9BACT</name>
<keyword evidence="3" id="KW-0238">DNA-binding</keyword>
<evidence type="ECO:0000256" key="4">
    <source>
        <dbReference type="ARBA" id="ARBA00023163"/>
    </source>
</evidence>
<dbReference type="GO" id="GO:0045892">
    <property type="term" value="P:negative regulation of DNA-templated transcription"/>
    <property type="evidence" value="ECO:0007669"/>
    <property type="project" value="InterPro"/>
</dbReference>
<evidence type="ECO:0000313" key="5">
    <source>
        <dbReference type="EMBL" id="KAA5542687.1"/>
    </source>
</evidence>
<organism evidence="5 6">
    <name type="scientific">Roseiconus nitratireducens</name>
    <dbReference type="NCBI Taxonomy" id="2605748"/>
    <lineage>
        <taxon>Bacteria</taxon>
        <taxon>Pseudomonadati</taxon>
        <taxon>Planctomycetota</taxon>
        <taxon>Planctomycetia</taxon>
        <taxon>Pirellulales</taxon>
        <taxon>Pirellulaceae</taxon>
        <taxon>Roseiconus</taxon>
    </lineage>
</organism>
<gene>
    <name evidence="5" type="ORF">FYK55_14240</name>
</gene>
<comment type="caution">
    <text evidence="5">The sequence shown here is derived from an EMBL/GenBank/DDBJ whole genome shotgun (WGS) entry which is preliminary data.</text>
</comment>
<keyword evidence="4" id="KW-0804">Transcription</keyword>
<evidence type="ECO:0000256" key="1">
    <source>
        <dbReference type="ARBA" id="ARBA00011046"/>
    </source>
</evidence>
<dbReference type="EMBL" id="VWOX01000007">
    <property type="protein sequence ID" value="KAA5542687.1"/>
    <property type="molecule type" value="Genomic_DNA"/>
</dbReference>
<dbReference type="InterPro" id="IPR005650">
    <property type="entry name" value="BlaI_family"/>
</dbReference>
<protein>
    <submittedName>
        <fullName evidence="5">BlaI/MecI/CopY family transcriptional regulator</fullName>
    </submittedName>
</protein>
<evidence type="ECO:0000256" key="2">
    <source>
        <dbReference type="ARBA" id="ARBA00023015"/>
    </source>
</evidence>
<accession>A0A5M6D597</accession>